<dbReference type="GeneID" id="99066604"/>
<organism evidence="1 2">
    <name type="scientific">Chryseobacterium bernardetii</name>
    <dbReference type="NCBI Taxonomy" id="1241978"/>
    <lineage>
        <taxon>Bacteria</taxon>
        <taxon>Pseudomonadati</taxon>
        <taxon>Bacteroidota</taxon>
        <taxon>Flavobacteriia</taxon>
        <taxon>Flavobacteriales</taxon>
        <taxon>Weeksellaceae</taxon>
        <taxon>Chryseobacterium group</taxon>
        <taxon>Chryseobacterium</taxon>
    </lineage>
</organism>
<accession>A0A3G6TE61</accession>
<evidence type="ECO:0000313" key="2">
    <source>
        <dbReference type="Proteomes" id="UP000271193"/>
    </source>
</evidence>
<evidence type="ECO:0000313" key="1">
    <source>
        <dbReference type="EMBL" id="AZB26257.1"/>
    </source>
</evidence>
<reference evidence="2" key="1">
    <citation type="submission" date="2018-11" db="EMBL/GenBank/DDBJ databases">
        <title>Proposal to divide the Flavobacteriaceae and reorganize its genera based on Amino Acid Identity values calculated from whole genome sequences.</title>
        <authorList>
            <person name="Nicholson A.C."/>
            <person name="Gulvik C.A."/>
            <person name="Whitney A.M."/>
            <person name="Humrighouse B.W."/>
            <person name="Bell M."/>
            <person name="Holmes B."/>
            <person name="Steigerwalt A.G."/>
            <person name="Villarma A."/>
            <person name="Sheth M."/>
            <person name="Batra D."/>
            <person name="Pryor J."/>
            <person name="Bernardet J.-F."/>
            <person name="Hugo C."/>
            <person name="Kampfer P."/>
            <person name="Newman J."/>
            <person name="McQuiston J.R."/>
        </authorList>
    </citation>
    <scope>NUCLEOTIDE SEQUENCE [LARGE SCALE GENOMIC DNA]</scope>
    <source>
        <strain evidence="2">G0229</strain>
    </source>
</reference>
<dbReference type="RefSeq" id="WP_123871195.1">
    <property type="nucleotide sequence ID" value="NZ_CP033932.1"/>
</dbReference>
<keyword evidence="2" id="KW-1185">Reference proteome</keyword>
<dbReference type="AlphaFoldDB" id="A0A3G6TE61"/>
<protein>
    <submittedName>
        <fullName evidence="1">Uncharacterized protein</fullName>
    </submittedName>
</protein>
<proteinExistence type="predicted"/>
<gene>
    <name evidence="1" type="ORF">EG339_17500</name>
</gene>
<dbReference type="Proteomes" id="UP000271193">
    <property type="component" value="Chromosome"/>
</dbReference>
<dbReference type="EMBL" id="CP033932">
    <property type="protein sequence ID" value="AZB26257.1"/>
    <property type="molecule type" value="Genomic_DNA"/>
</dbReference>
<sequence length="106" mass="12208">MDRKSYEVTAKFKIDSAFQLTNRKFYLLGKIIDGEIHPGQLIDLKTIGIDKKIKIESIELGDKPNNGKPWNGIGIGTNELREEDKQYLKQQLFFHPILNIINPQLI</sequence>
<dbReference type="KEGG" id="cben:EG339_17500"/>
<name>A0A3G6TE61_9FLAO</name>